<protein>
    <submittedName>
        <fullName evidence="1">Uncharacterized protein</fullName>
    </submittedName>
</protein>
<dbReference type="PANTHER" id="PTHR15615:SF36">
    <property type="entry name" value="PHO85 CYCLIN-5"/>
    <property type="match status" value="1"/>
</dbReference>
<feature type="non-terminal residue" evidence="1">
    <location>
        <position position="1"/>
    </location>
</feature>
<dbReference type="GO" id="GO:0016538">
    <property type="term" value="F:cyclin-dependent protein serine/threonine kinase regulator activity"/>
    <property type="evidence" value="ECO:0007669"/>
    <property type="project" value="TreeGrafter"/>
</dbReference>
<organism evidence="1 2">
    <name type="scientific">Rhizophlyctis rosea</name>
    <dbReference type="NCBI Taxonomy" id="64517"/>
    <lineage>
        <taxon>Eukaryota</taxon>
        <taxon>Fungi</taxon>
        <taxon>Fungi incertae sedis</taxon>
        <taxon>Chytridiomycota</taxon>
        <taxon>Chytridiomycota incertae sedis</taxon>
        <taxon>Chytridiomycetes</taxon>
        <taxon>Rhizophlyctidales</taxon>
        <taxon>Rhizophlyctidaceae</taxon>
        <taxon>Rhizophlyctis</taxon>
    </lineage>
</organism>
<evidence type="ECO:0000313" key="1">
    <source>
        <dbReference type="EMBL" id="KAJ3051671.1"/>
    </source>
</evidence>
<evidence type="ECO:0000313" key="2">
    <source>
        <dbReference type="Proteomes" id="UP001212841"/>
    </source>
</evidence>
<dbReference type="Pfam" id="PF08613">
    <property type="entry name" value="Cyclin"/>
    <property type="match status" value="1"/>
</dbReference>
<dbReference type="Proteomes" id="UP001212841">
    <property type="component" value="Unassembled WGS sequence"/>
</dbReference>
<comment type="caution">
    <text evidence="1">The sequence shown here is derived from an EMBL/GenBank/DDBJ whole genome shotgun (WGS) entry which is preliminary data.</text>
</comment>
<dbReference type="GO" id="GO:0000307">
    <property type="term" value="C:cyclin-dependent protein kinase holoenzyme complex"/>
    <property type="evidence" value="ECO:0007669"/>
    <property type="project" value="TreeGrafter"/>
</dbReference>
<dbReference type="GO" id="GO:0005634">
    <property type="term" value="C:nucleus"/>
    <property type="evidence" value="ECO:0007669"/>
    <property type="project" value="TreeGrafter"/>
</dbReference>
<dbReference type="PANTHER" id="PTHR15615">
    <property type="match status" value="1"/>
</dbReference>
<reference evidence="1" key="1">
    <citation type="submission" date="2020-05" db="EMBL/GenBank/DDBJ databases">
        <title>Phylogenomic resolution of chytrid fungi.</title>
        <authorList>
            <person name="Stajich J.E."/>
            <person name="Amses K."/>
            <person name="Simmons R."/>
            <person name="Seto K."/>
            <person name="Myers J."/>
            <person name="Bonds A."/>
            <person name="Quandt C.A."/>
            <person name="Barry K."/>
            <person name="Liu P."/>
            <person name="Grigoriev I."/>
            <person name="Longcore J.E."/>
            <person name="James T.Y."/>
        </authorList>
    </citation>
    <scope>NUCLEOTIDE SEQUENCE</scope>
    <source>
        <strain evidence="1">JEL0318</strain>
    </source>
</reference>
<sequence length="228" mass="24672">SQPRLTPLPHVITSLLRRSRTSCSTLHLSLLYLIRLRNAVCTQKHIRDRIRAFPATLPSTQHSLKHHPLLCPRRAFLTSLVLAHKYLNDKCLSNVAWGRISGLGVGEINCAEREFLICVGYEVGVKENVWERWCRGVGGWMKGGSVGTLAGGVVQAVGEAVVVGEDVVVPEVKVESAGSVTLPAVGVKPSLTLTPLSEVGSEVDAGQVTPLVSDIVEEDCGRKRARLV</sequence>
<name>A0AAD5SJQ4_9FUNG</name>
<accession>A0AAD5SJQ4</accession>
<dbReference type="GO" id="GO:0019901">
    <property type="term" value="F:protein kinase binding"/>
    <property type="evidence" value="ECO:0007669"/>
    <property type="project" value="InterPro"/>
</dbReference>
<dbReference type="Gene3D" id="1.10.472.10">
    <property type="entry name" value="Cyclin-like"/>
    <property type="match status" value="1"/>
</dbReference>
<keyword evidence="2" id="KW-1185">Reference proteome</keyword>
<proteinExistence type="predicted"/>
<dbReference type="CDD" id="cd20557">
    <property type="entry name" value="CYCLIN_ScPCL1-like"/>
    <property type="match status" value="1"/>
</dbReference>
<dbReference type="AlphaFoldDB" id="A0AAD5SJQ4"/>
<dbReference type="EMBL" id="JADGJD010000369">
    <property type="protein sequence ID" value="KAJ3051671.1"/>
    <property type="molecule type" value="Genomic_DNA"/>
</dbReference>
<gene>
    <name evidence="1" type="ORF">HK097_007300</name>
</gene>
<dbReference type="InterPro" id="IPR013922">
    <property type="entry name" value="Cyclin_PHO80-like"/>
</dbReference>